<feature type="domain" description="STAS" evidence="2">
    <location>
        <begin position="35"/>
        <end position="132"/>
    </location>
</feature>
<evidence type="ECO:0000256" key="1">
    <source>
        <dbReference type="SAM" id="MobiDB-lite"/>
    </source>
</evidence>
<feature type="region of interest" description="Disordered" evidence="1">
    <location>
        <begin position="1"/>
        <end position="38"/>
    </location>
</feature>
<evidence type="ECO:0000259" key="2">
    <source>
        <dbReference type="PROSITE" id="PS50801"/>
    </source>
</evidence>
<accession>A0A3N1HR84</accession>
<gene>
    <name evidence="3" type="ORF">EDC03_1066</name>
</gene>
<proteinExistence type="predicted"/>
<dbReference type="Proteomes" id="UP000276232">
    <property type="component" value="Unassembled WGS sequence"/>
</dbReference>
<comment type="caution">
    <text evidence="3">The sequence shown here is derived from an EMBL/GenBank/DDBJ whole genome shotgun (WGS) entry which is preliminary data.</text>
</comment>
<dbReference type="Pfam" id="PF01740">
    <property type="entry name" value="STAS"/>
    <property type="match status" value="1"/>
</dbReference>
<reference evidence="3 4" key="1">
    <citation type="journal article" date="2015" name="Stand. Genomic Sci.">
        <title>Genomic Encyclopedia of Bacterial and Archaeal Type Strains, Phase III: the genomes of soil and plant-associated and newly described type strains.</title>
        <authorList>
            <person name="Whitman W.B."/>
            <person name="Woyke T."/>
            <person name="Klenk H.P."/>
            <person name="Zhou Y."/>
            <person name="Lilburn T.G."/>
            <person name="Beck B.J."/>
            <person name="De Vos P."/>
            <person name="Vandamme P."/>
            <person name="Eisen J.A."/>
            <person name="Garrity G."/>
            <person name="Hugenholtz P."/>
            <person name="Kyrpides N.C."/>
        </authorList>
    </citation>
    <scope>NUCLEOTIDE SEQUENCE [LARGE SCALE GENOMIC DNA]</scope>
    <source>
        <strain evidence="3 4">CECT 7306</strain>
    </source>
</reference>
<dbReference type="AlphaFoldDB" id="A0A3N1HR84"/>
<dbReference type="PROSITE" id="PS50801">
    <property type="entry name" value="STAS"/>
    <property type="match status" value="1"/>
</dbReference>
<dbReference type="InParanoid" id="A0A3N1HR84"/>
<dbReference type="EMBL" id="RJKN01000002">
    <property type="protein sequence ID" value="ROP44936.1"/>
    <property type="molecule type" value="Genomic_DNA"/>
</dbReference>
<dbReference type="SUPFAM" id="SSF52091">
    <property type="entry name" value="SpoIIaa-like"/>
    <property type="match status" value="1"/>
</dbReference>
<dbReference type="Gene3D" id="3.30.750.24">
    <property type="entry name" value="STAS domain"/>
    <property type="match status" value="1"/>
</dbReference>
<name>A0A3N1HR84_9ACTN</name>
<dbReference type="InterPro" id="IPR036513">
    <property type="entry name" value="STAS_dom_sf"/>
</dbReference>
<protein>
    <submittedName>
        <fullName evidence="3">Anti-anti-sigma factor</fullName>
    </submittedName>
</protein>
<evidence type="ECO:0000313" key="3">
    <source>
        <dbReference type="EMBL" id="ROP44936.1"/>
    </source>
</evidence>
<organism evidence="3 4">
    <name type="scientific">Pseudokineococcus lusitanus</name>
    <dbReference type="NCBI Taxonomy" id="763993"/>
    <lineage>
        <taxon>Bacteria</taxon>
        <taxon>Bacillati</taxon>
        <taxon>Actinomycetota</taxon>
        <taxon>Actinomycetes</taxon>
        <taxon>Kineosporiales</taxon>
        <taxon>Kineosporiaceae</taxon>
        <taxon>Pseudokineococcus</taxon>
    </lineage>
</organism>
<sequence>MGGVSDLGRPGSAPDEGTPVAPHEVAASHDGPLPSLEVVTADDGTGTLFLRGEVDLHAVETAGPDLDERLRTVATVHSGDVTFIDSMGLHCLITAAVAARGRQEKVRLVRPSRPVVQMLEITAMSDFFAVED</sequence>
<dbReference type="CDD" id="cd07043">
    <property type="entry name" value="STAS_anti-anti-sigma_factors"/>
    <property type="match status" value="1"/>
</dbReference>
<keyword evidence="4" id="KW-1185">Reference proteome</keyword>
<evidence type="ECO:0000313" key="4">
    <source>
        <dbReference type="Proteomes" id="UP000276232"/>
    </source>
</evidence>
<dbReference type="InterPro" id="IPR002645">
    <property type="entry name" value="STAS_dom"/>
</dbReference>